<dbReference type="AlphaFoldDB" id="A0A6A6E970"/>
<dbReference type="OrthoDB" id="5372703at2759"/>
<organism evidence="1 2">
    <name type="scientific">Zopfia rhizophila CBS 207.26</name>
    <dbReference type="NCBI Taxonomy" id="1314779"/>
    <lineage>
        <taxon>Eukaryota</taxon>
        <taxon>Fungi</taxon>
        <taxon>Dikarya</taxon>
        <taxon>Ascomycota</taxon>
        <taxon>Pezizomycotina</taxon>
        <taxon>Dothideomycetes</taxon>
        <taxon>Dothideomycetes incertae sedis</taxon>
        <taxon>Zopfiaceae</taxon>
        <taxon>Zopfia</taxon>
    </lineage>
</organism>
<keyword evidence="2" id="KW-1185">Reference proteome</keyword>
<dbReference type="EMBL" id="ML994626">
    <property type="protein sequence ID" value="KAF2187585.1"/>
    <property type="molecule type" value="Genomic_DNA"/>
</dbReference>
<dbReference type="Proteomes" id="UP000800200">
    <property type="component" value="Unassembled WGS sequence"/>
</dbReference>
<evidence type="ECO:0000313" key="1">
    <source>
        <dbReference type="EMBL" id="KAF2187585.1"/>
    </source>
</evidence>
<evidence type="ECO:0000313" key="2">
    <source>
        <dbReference type="Proteomes" id="UP000800200"/>
    </source>
</evidence>
<reference evidence="1" key="1">
    <citation type="journal article" date="2020" name="Stud. Mycol.">
        <title>101 Dothideomycetes genomes: a test case for predicting lifestyles and emergence of pathogens.</title>
        <authorList>
            <person name="Haridas S."/>
            <person name="Albert R."/>
            <person name="Binder M."/>
            <person name="Bloem J."/>
            <person name="Labutti K."/>
            <person name="Salamov A."/>
            <person name="Andreopoulos B."/>
            <person name="Baker S."/>
            <person name="Barry K."/>
            <person name="Bills G."/>
            <person name="Bluhm B."/>
            <person name="Cannon C."/>
            <person name="Castanera R."/>
            <person name="Culley D."/>
            <person name="Daum C."/>
            <person name="Ezra D."/>
            <person name="Gonzalez J."/>
            <person name="Henrissat B."/>
            <person name="Kuo A."/>
            <person name="Liang C."/>
            <person name="Lipzen A."/>
            <person name="Lutzoni F."/>
            <person name="Magnuson J."/>
            <person name="Mondo S."/>
            <person name="Nolan M."/>
            <person name="Ohm R."/>
            <person name="Pangilinan J."/>
            <person name="Park H.-J."/>
            <person name="Ramirez L."/>
            <person name="Alfaro M."/>
            <person name="Sun H."/>
            <person name="Tritt A."/>
            <person name="Yoshinaga Y."/>
            <person name="Zwiers L.-H."/>
            <person name="Turgeon B."/>
            <person name="Goodwin S."/>
            <person name="Spatafora J."/>
            <person name="Crous P."/>
            <person name="Grigoriev I."/>
        </authorList>
    </citation>
    <scope>NUCLEOTIDE SEQUENCE</scope>
    <source>
        <strain evidence="1">CBS 207.26</strain>
    </source>
</reference>
<gene>
    <name evidence="1" type="ORF">K469DRAFT_704485</name>
</gene>
<name>A0A6A6E970_9PEZI</name>
<sequence>MRNVFVNYLPEAPAEIEEQPIRVFGRTARTYSQQRVIEELTRQCCEEFRVLAKKCAGENEQFTAVQQV</sequence>
<protein>
    <submittedName>
        <fullName evidence="1">Uncharacterized protein</fullName>
    </submittedName>
</protein>
<accession>A0A6A6E970</accession>
<proteinExistence type="predicted"/>